<keyword evidence="2" id="KW-0808">Transferase</keyword>
<sequence>MNQVTSNLSIREIRESDISLIADYWLKSDLEFLKSLGVDLKKLPEREGLTTMLKKQIALPYSEKQSLALIWENDKKPIGHCNVNGINFGKEATMHLHLWNVENRKKGIGVCLLKQSIPFFFEKLNLETLWCEPYAHNPAPNKTLMKAGFEFVKRYVTIPGSLNFEQEVNRYRFLMRSGDEN</sequence>
<dbReference type="GO" id="GO:0016747">
    <property type="term" value="F:acyltransferase activity, transferring groups other than amino-acyl groups"/>
    <property type="evidence" value="ECO:0007669"/>
    <property type="project" value="InterPro"/>
</dbReference>
<dbReference type="SUPFAM" id="SSF55729">
    <property type="entry name" value="Acyl-CoA N-acyltransferases (Nat)"/>
    <property type="match status" value="1"/>
</dbReference>
<comment type="caution">
    <text evidence="2">The sequence shown here is derived from an EMBL/GenBank/DDBJ whole genome shotgun (WGS) entry which is preliminary data.</text>
</comment>
<evidence type="ECO:0000313" key="2">
    <source>
        <dbReference type="EMBL" id="NEN22542.1"/>
    </source>
</evidence>
<dbReference type="AlphaFoldDB" id="A0A7K3WNV2"/>
<protein>
    <submittedName>
        <fullName evidence="2">GNAT family N-acetyltransferase</fullName>
    </submittedName>
</protein>
<feature type="domain" description="N-acetyltransferase" evidence="1">
    <location>
        <begin position="8"/>
        <end position="169"/>
    </location>
</feature>
<dbReference type="Gene3D" id="3.40.630.30">
    <property type="match status" value="1"/>
</dbReference>
<evidence type="ECO:0000313" key="3">
    <source>
        <dbReference type="Proteomes" id="UP000486602"/>
    </source>
</evidence>
<name>A0A7K3WNV2_9FLAO</name>
<proteinExistence type="predicted"/>
<dbReference type="InterPro" id="IPR016181">
    <property type="entry name" value="Acyl_CoA_acyltransferase"/>
</dbReference>
<dbReference type="EMBL" id="JAAGVY010000003">
    <property type="protein sequence ID" value="NEN22542.1"/>
    <property type="molecule type" value="Genomic_DNA"/>
</dbReference>
<dbReference type="PROSITE" id="PS51186">
    <property type="entry name" value="GNAT"/>
    <property type="match status" value="1"/>
</dbReference>
<dbReference type="Proteomes" id="UP000486602">
    <property type="component" value="Unassembled WGS sequence"/>
</dbReference>
<organism evidence="2 3">
    <name type="scientific">Cryomorpha ignava</name>
    <dbReference type="NCBI Taxonomy" id="101383"/>
    <lineage>
        <taxon>Bacteria</taxon>
        <taxon>Pseudomonadati</taxon>
        <taxon>Bacteroidota</taxon>
        <taxon>Flavobacteriia</taxon>
        <taxon>Flavobacteriales</taxon>
        <taxon>Cryomorphaceae</taxon>
        <taxon>Cryomorpha</taxon>
    </lineage>
</organism>
<reference evidence="2 3" key="1">
    <citation type="submission" date="2020-02" db="EMBL/GenBank/DDBJ databases">
        <title>Out from the shadows clarifying the taxonomy of the family Cryomorphaceae and related taxa by utilizing the GTDB taxonomic framework.</title>
        <authorList>
            <person name="Bowman J.P."/>
        </authorList>
    </citation>
    <scope>NUCLEOTIDE SEQUENCE [LARGE SCALE GENOMIC DNA]</scope>
    <source>
        <strain evidence="2 3">QSSC 1-22</strain>
    </source>
</reference>
<dbReference type="Pfam" id="PF13302">
    <property type="entry name" value="Acetyltransf_3"/>
    <property type="match status" value="1"/>
</dbReference>
<dbReference type="InterPro" id="IPR000182">
    <property type="entry name" value="GNAT_dom"/>
</dbReference>
<dbReference type="RefSeq" id="WP_163283266.1">
    <property type="nucleotide sequence ID" value="NZ_JAAGVY010000003.1"/>
</dbReference>
<gene>
    <name evidence="2" type="ORF">G3O08_03365</name>
</gene>
<keyword evidence="3" id="KW-1185">Reference proteome</keyword>
<evidence type="ECO:0000259" key="1">
    <source>
        <dbReference type="PROSITE" id="PS51186"/>
    </source>
</evidence>
<accession>A0A7K3WNV2</accession>